<reference evidence="1 2" key="1">
    <citation type="journal article" date="2020" name="Cell">
        <title>Large-Scale Comparative Analyses of Tick Genomes Elucidate Their Genetic Diversity and Vector Capacities.</title>
        <authorList>
            <consortium name="Tick Genome and Microbiome Consortium (TIGMIC)"/>
            <person name="Jia N."/>
            <person name="Wang J."/>
            <person name="Shi W."/>
            <person name="Du L."/>
            <person name="Sun Y."/>
            <person name="Zhan W."/>
            <person name="Jiang J.F."/>
            <person name="Wang Q."/>
            <person name="Zhang B."/>
            <person name="Ji P."/>
            <person name="Bell-Sakyi L."/>
            <person name="Cui X.M."/>
            <person name="Yuan T.T."/>
            <person name="Jiang B.G."/>
            <person name="Yang W.F."/>
            <person name="Lam T.T."/>
            <person name="Chang Q.C."/>
            <person name="Ding S.J."/>
            <person name="Wang X.J."/>
            <person name="Zhu J.G."/>
            <person name="Ruan X.D."/>
            <person name="Zhao L."/>
            <person name="Wei J.T."/>
            <person name="Ye R.Z."/>
            <person name="Que T.C."/>
            <person name="Du C.H."/>
            <person name="Zhou Y.H."/>
            <person name="Cheng J.X."/>
            <person name="Dai P.F."/>
            <person name="Guo W.B."/>
            <person name="Han X.H."/>
            <person name="Huang E.J."/>
            <person name="Li L.F."/>
            <person name="Wei W."/>
            <person name="Gao Y.C."/>
            <person name="Liu J.Z."/>
            <person name="Shao H.Z."/>
            <person name="Wang X."/>
            <person name="Wang C.C."/>
            <person name="Yang T.C."/>
            <person name="Huo Q.B."/>
            <person name="Li W."/>
            <person name="Chen H.Y."/>
            <person name="Chen S.E."/>
            <person name="Zhou L.G."/>
            <person name="Ni X.B."/>
            <person name="Tian J.H."/>
            <person name="Sheng Y."/>
            <person name="Liu T."/>
            <person name="Pan Y.S."/>
            <person name="Xia L.Y."/>
            <person name="Li J."/>
            <person name="Zhao F."/>
            <person name="Cao W.C."/>
        </authorList>
    </citation>
    <scope>NUCLEOTIDE SEQUENCE [LARGE SCALE GENOMIC DNA]</scope>
    <source>
        <strain evidence="1">Iper-2018</strain>
    </source>
</reference>
<accession>A0AC60PNT2</accession>
<protein>
    <submittedName>
        <fullName evidence="1">Uncharacterized protein</fullName>
    </submittedName>
</protein>
<dbReference type="Proteomes" id="UP000805193">
    <property type="component" value="Unassembled WGS sequence"/>
</dbReference>
<sequence>MTPDPATVYCEGCGVLPVDEVHDWCKIHLSRVRVPDLHTAPDQPGTTDAVLSYMVQQPEFAAAILDGSLFRMPVDTAMDGVSGEVVPSAPALSLEEEQQFTEELLKF</sequence>
<evidence type="ECO:0000313" key="1">
    <source>
        <dbReference type="EMBL" id="KAG0422635.1"/>
    </source>
</evidence>
<name>A0AC60PNT2_IXOPE</name>
<dbReference type="EMBL" id="JABSTQ010010200">
    <property type="protein sequence ID" value="KAG0422635.1"/>
    <property type="molecule type" value="Genomic_DNA"/>
</dbReference>
<proteinExistence type="predicted"/>
<gene>
    <name evidence="1" type="ORF">HPB47_001558</name>
</gene>
<evidence type="ECO:0000313" key="2">
    <source>
        <dbReference type="Proteomes" id="UP000805193"/>
    </source>
</evidence>
<organism evidence="1 2">
    <name type="scientific">Ixodes persulcatus</name>
    <name type="common">Taiga tick</name>
    <dbReference type="NCBI Taxonomy" id="34615"/>
    <lineage>
        <taxon>Eukaryota</taxon>
        <taxon>Metazoa</taxon>
        <taxon>Ecdysozoa</taxon>
        <taxon>Arthropoda</taxon>
        <taxon>Chelicerata</taxon>
        <taxon>Arachnida</taxon>
        <taxon>Acari</taxon>
        <taxon>Parasitiformes</taxon>
        <taxon>Ixodida</taxon>
        <taxon>Ixodoidea</taxon>
        <taxon>Ixodidae</taxon>
        <taxon>Ixodinae</taxon>
        <taxon>Ixodes</taxon>
    </lineage>
</organism>
<keyword evidence="2" id="KW-1185">Reference proteome</keyword>
<comment type="caution">
    <text evidence="1">The sequence shown here is derived from an EMBL/GenBank/DDBJ whole genome shotgun (WGS) entry which is preliminary data.</text>
</comment>